<dbReference type="AlphaFoldDB" id="A0A165EYY9"/>
<dbReference type="OrthoDB" id="2743026at2759"/>
<dbReference type="Proteomes" id="UP000076871">
    <property type="component" value="Unassembled WGS sequence"/>
</dbReference>
<gene>
    <name evidence="1" type="ORF">LAESUDRAFT_626159</name>
</gene>
<dbReference type="InParanoid" id="A0A165EYY9"/>
<proteinExistence type="predicted"/>
<sequence length="212" mass="24227">MLLWILHSLSPLQIRSRVQGDLTFRQAILHWLDSCVQGDFSTGRSDDIKARLDARGIESDEQNCRQRLPSTTLPVRPRNVCTREEEDEVYRNVLRDADDVVYESNRHRCRLQTAHSKGCRLTNDASCRARFPRDLRSDTEVDEETGAIFFKKSEPWINTFNPIVSAALRCNTDVTSLLSGTTVRAVIAYITDYITKSPLKTHAIFDTVRTVL</sequence>
<dbReference type="RefSeq" id="XP_040765749.1">
    <property type="nucleotide sequence ID" value="XM_040903340.1"/>
</dbReference>
<reference evidence="1 2" key="1">
    <citation type="journal article" date="2016" name="Mol. Biol. Evol.">
        <title>Comparative Genomics of Early-Diverging Mushroom-Forming Fungi Provides Insights into the Origins of Lignocellulose Decay Capabilities.</title>
        <authorList>
            <person name="Nagy L.G."/>
            <person name="Riley R."/>
            <person name="Tritt A."/>
            <person name="Adam C."/>
            <person name="Daum C."/>
            <person name="Floudas D."/>
            <person name="Sun H."/>
            <person name="Yadav J.S."/>
            <person name="Pangilinan J."/>
            <person name="Larsson K.H."/>
            <person name="Matsuura K."/>
            <person name="Barry K."/>
            <person name="Labutti K."/>
            <person name="Kuo R."/>
            <person name="Ohm R.A."/>
            <person name="Bhattacharya S.S."/>
            <person name="Shirouzu T."/>
            <person name="Yoshinaga Y."/>
            <person name="Martin F.M."/>
            <person name="Grigoriev I.V."/>
            <person name="Hibbett D.S."/>
        </authorList>
    </citation>
    <scope>NUCLEOTIDE SEQUENCE [LARGE SCALE GENOMIC DNA]</scope>
    <source>
        <strain evidence="1 2">93-53</strain>
    </source>
</reference>
<protein>
    <submittedName>
        <fullName evidence="1">Uncharacterized protein</fullName>
    </submittedName>
</protein>
<keyword evidence="2" id="KW-1185">Reference proteome</keyword>
<accession>A0A165EYY9</accession>
<evidence type="ECO:0000313" key="1">
    <source>
        <dbReference type="EMBL" id="KZT08009.1"/>
    </source>
</evidence>
<feature type="non-terminal residue" evidence="1">
    <location>
        <position position="212"/>
    </location>
</feature>
<dbReference type="STRING" id="1314785.A0A165EYY9"/>
<dbReference type="GeneID" id="63820371"/>
<dbReference type="EMBL" id="KV427617">
    <property type="protein sequence ID" value="KZT08009.1"/>
    <property type="molecule type" value="Genomic_DNA"/>
</dbReference>
<organism evidence="1 2">
    <name type="scientific">Laetiporus sulphureus 93-53</name>
    <dbReference type="NCBI Taxonomy" id="1314785"/>
    <lineage>
        <taxon>Eukaryota</taxon>
        <taxon>Fungi</taxon>
        <taxon>Dikarya</taxon>
        <taxon>Basidiomycota</taxon>
        <taxon>Agaricomycotina</taxon>
        <taxon>Agaricomycetes</taxon>
        <taxon>Polyporales</taxon>
        <taxon>Laetiporus</taxon>
    </lineage>
</organism>
<name>A0A165EYY9_9APHY</name>
<evidence type="ECO:0000313" key="2">
    <source>
        <dbReference type="Proteomes" id="UP000076871"/>
    </source>
</evidence>